<dbReference type="GeneID" id="113740617"/>
<dbReference type="RefSeq" id="XP_027109466.2">
    <property type="nucleotide sequence ID" value="XM_027253665.2"/>
</dbReference>
<evidence type="ECO:0000313" key="9">
    <source>
        <dbReference type="RefSeq" id="XP_071922296.1"/>
    </source>
</evidence>
<protein>
    <submittedName>
        <fullName evidence="6 7">Uncharacterized protein</fullName>
    </submittedName>
</protein>
<sequence>MDKTWMKISNRKDKAYELGVKNFLKFAYSQKVENQKIPCPCTQCNNFCNQTKTVVEDHLLTQGIRKSYTRWIHHGEQFRHQNCGDSTKHGDGEEDSDTEDLNDMLHDIGTAQWGDNWAGREESTDDSLNANHSDTNNFLKLLEDAKKELYPGNHFYSKLSFVVTLLHLKTMSGWTIKSFNALLEIFSHALPPEATVPKSFADAKKLIRDLGFKSEKIHACVNDCVLFRKENENFDTCPNLNCKEPRYKMAGSRVPRKVLRYFPLKPRLQRLYTHKEIASDMRWHKEKCVHDDNIMRHPADSEAWKHFDRLHPDFAVDPRNVRLGLATDGFNPFGTMSSAYSIWPIYLVPYNLPPWKCMRDPFFFLSMLIPGPKSPGNEIDVYMEPLIDELNEMWLGVETYDAYSGKKFDLRAALLWTINDFPAYAMLSGWSTKGYQACPICMVETTCVHLPHRKKLCYTGHRRFLPIDHSWRREKKPFDGNVDFRNPVAPLSGNEILDQVQNMEVNFGKTKAQSNAKKRKRSESGLNWTKKSCFFELPYWADLLLRHNLDLMHVSKNVSEAVIATIMDIENKTKDHWLCRQDLKDLGLKKELHLIPNGDSYIMPHACYSLTKEEKKKVCEFLNSVKYPDGFASNICRCIKNGQFQISGMKSHDFHIFIQRLLPLAIRGSLTKEVRQVLFELSEFFKKLCARTLHREVLEELGQKIAVILCKLERLFPPAFFDIMMHLMVHLPAEAILGGPAQYRWMFPFERHMAVLKSYVGNKARPEGCIAERYIDKECLTFCSMYLDNIDTIFNKPERNNDRGYNTGELSIFSCPGRPFGGPKRGNFLDSELEKIHTFILNNCDELEDYINAHKMELEAESAENVDQRHDREFAKWVKQRVMYGSEASNGELRALAFGLDNRVCMYTGCMVNGYRFHTENRERQRKTQNSGIVVRGEHGNKMIDFYGVIQQIIEVRYWLGKKKVIVFKCDWWKTDDSAGMQVDKEWGITSVNSSRKWYEDQPYVLPQHVQQVFYLEDLKLGKNWFVVERFSPRHLYDVPEDLEKEPMVEEIYQEEATGDFTIIIDLDNPPLLSREDNEIPKAVPSSIVHAEKSKNSSNGTFEDFINDDDEVNEHESNNEEDEEEILSDNDIDSE</sequence>
<dbReference type="OrthoDB" id="1878503at2759"/>
<dbReference type="InterPro" id="IPR004242">
    <property type="entry name" value="Transposase_21"/>
</dbReference>
<feature type="domain" description="DUF4216" evidence="2">
    <location>
        <begin position="954"/>
        <end position="1028"/>
    </location>
</feature>
<dbReference type="Pfam" id="PF13963">
    <property type="entry name" value="Transpos_assoc"/>
    <property type="match status" value="1"/>
</dbReference>
<dbReference type="Pfam" id="PF02992">
    <property type="entry name" value="Transposase_21"/>
    <property type="match status" value="1"/>
</dbReference>
<accession>A0A6P6XAQ7</accession>
<feature type="domain" description="DUF4218" evidence="3">
    <location>
        <begin position="688"/>
        <end position="800"/>
    </location>
</feature>
<evidence type="ECO:0000259" key="3">
    <source>
        <dbReference type="Pfam" id="PF13960"/>
    </source>
</evidence>
<dbReference type="InterPro" id="IPR025452">
    <property type="entry name" value="DUF4218"/>
</dbReference>
<feature type="domain" description="Transposase-associated" evidence="4">
    <location>
        <begin position="3"/>
        <end position="76"/>
    </location>
</feature>
<evidence type="ECO:0000256" key="1">
    <source>
        <dbReference type="SAM" id="MobiDB-lite"/>
    </source>
</evidence>
<feature type="region of interest" description="Disordered" evidence="1">
    <location>
        <begin position="1090"/>
        <end position="1135"/>
    </location>
</feature>
<dbReference type="PANTHER" id="PTHR10775">
    <property type="entry name" value="OS08G0208400 PROTEIN"/>
    <property type="match status" value="1"/>
</dbReference>
<dbReference type="Proteomes" id="UP001652660">
    <property type="component" value="Chromosome 4e"/>
</dbReference>
<dbReference type="Pfam" id="PF13952">
    <property type="entry name" value="DUF4216"/>
    <property type="match status" value="1"/>
</dbReference>
<evidence type="ECO:0000313" key="7">
    <source>
        <dbReference type="RefSeq" id="XP_027123966.2"/>
    </source>
</evidence>
<dbReference type="InterPro" id="IPR029480">
    <property type="entry name" value="Transpos_assoc"/>
</dbReference>
<name>A0A6P6XAQ7_COFAR</name>
<feature type="region of interest" description="Disordered" evidence="1">
    <location>
        <begin position="82"/>
        <end position="101"/>
    </location>
</feature>
<reference evidence="6 7" key="2">
    <citation type="submission" date="2025-05" db="UniProtKB">
        <authorList>
            <consortium name="RefSeq"/>
        </authorList>
    </citation>
    <scope>IDENTIFICATION</scope>
    <source>
        <tissue evidence="6 7">Leaves</tissue>
    </source>
</reference>
<evidence type="ECO:0000313" key="5">
    <source>
        <dbReference type="Proteomes" id="UP001652660"/>
    </source>
</evidence>
<dbReference type="RefSeq" id="XP_071911769.1">
    <property type="nucleotide sequence ID" value="XM_072055668.1"/>
</dbReference>
<dbReference type="InterPro" id="IPR025312">
    <property type="entry name" value="DUF4216"/>
</dbReference>
<dbReference type="Proteomes" id="UP001652660">
    <property type="component" value="Chromosome 9e"/>
</dbReference>
<dbReference type="Pfam" id="PF13960">
    <property type="entry name" value="DUF4218"/>
    <property type="match status" value="1"/>
</dbReference>
<evidence type="ECO:0000313" key="8">
    <source>
        <dbReference type="RefSeq" id="XP_071911769.1"/>
    </source>
</evidence>
<reference evidence="5" key="1">
    <citation type="journal article" date="2025" name="Foods">
        <title>Unveiling the Microbial Signatures of Arabica Coffee Cherries: Insights into Ripeness Specific Diversity, Functional Traits, and Implications for Quality and Safety.</title>
        <authorList>
            <consortium name="RefSeq"/>
            <person name="Tenea G.N."/>
            <person name="Cifuentes V."/>
            <person name="Reyes P."/>
            <person name="Cevallos-Vallejos M."/>
        </authorList>
    </citation>
    <scope>NUCLEOTIDE SEQUENCE [LARGE SCALE GENOMIC DNA]</scope>
</reference>
<evidence type="ECO:0000313" key="6">
    <source>
        <dbReference type="RefSeq" id="XP_027109466.2"/>
    </source>
</evidence>
<feature type="compositionally biased region" description="Acidic residues" evidence="1">
    <location>
        <begin position="1105"/>
        <end position="1135"/>
    </location>
</feature>
<dbReference type="RefSeq" id="XP_027123966.2">
    <property type="nucleotide sequence ID" value="XM_027268165.2"/>
</dbReference>
<proteinExistence type="predicted"/>
<accession>A0A6P6W4J0</accession>
<evidence type="ECO:0000259" key="4">
    <source>
        <dbReference type="Pfam" id="PF13963"/>
    </source>
</evidence>
<keyword evidence="5" id="KW-1185">Reference proteome</keyword>
<evidence type="ECO:0000259" key="2">
    <source>
        <dbReference type="Pfam" id="PF13952"/>
    </source>
</evidence>
<gene>
    <name evidence="7" type="primary">LOC113740617</name>
    <name evidence="6" type="synonym">LOC113729360</name>
    <name evidence="8" type="synonym">LOC140009593</name>
    <name evidence="9" type="synonym">LOC140014778</name>
</gene>
<dbReference type="Proteomes" id="UP001652660">
    <property type="component" value="Chromosome 6e"/>
</dbReference>
<dbReference type="AlphaFoldDB" id="A0A6P6XAQ7"/>
<dbReference type="RefSeq" id="XP_071922296.1">
    <property type="nucleotide sequence ID" value="XM_072066195.1"/>
</dbReference>
<feature type="compositionally biased region" description="Acidic residues" evidence="1">
    <location>
        <begin position="92"/>
        <end position="101"/>
    </location>
</feature>
<organism evidence="5 7">
    <name type="scientific">Coffea arabica</name>
    <name type="common">Arabian coffee</name>
    <dbReference type="NCBI Taxonomy" id="13443"/>
    <lineage>
        <taxon>Eukaryota</taxon>
        <taxon>Viridiplantae</taxon>
        <taxon>Streptophyta</taxon>
        <taxon>Embryophyta</taxon>
        <taxon>Tracheophyta</taxon>
        <taxon>Spermatophyta</taxon>
        <taxon>Magnoliopsida</taxon>
        <taxon>eudicotyledons</taxon>
        <taxon>Gunneridae</taxon>
        <taxon>Pentapetalae</taxon>
        <taxon>asterids</taxon>
        <taxon>lamiids</taxon>
        <taxon>Gentianales</taxon>
        <taxon>Rubiaceae</taxon>
        <taxon>Ixoroideae</taxon>
        <taxon>Gardenieae complex</taxon>
        <taxon>Bertiereae - Coffeeae clade</taxon>
        <taxon>Coffeeae</taxon>
        <taxon>Coffea</taxon>
    </lineage>
</organism>
<dbReference type="Proteomes" id="UP001652660">
    <property type="component" value="Chromosome 2e"/>
</dbReference>
<dbReference type="PANTHER" id="PTHR10775:SF185">
    <property type="entry name" value="OS08G0208400 PROTEIN"/>
    <property type="match status" value="1"/>
</dbReference>